<dbReference type="Proteomes" id="UP000617340">
    <property type="component" value="Unassembled WGS sequence"/>
</dbReference>
<comment type="caution">
    <text evidence="1">The sequence shown here is derived from an EMBL/GenBank/DDBJ whole genome shotgun (WGS) entry which is preliminary data.</text>
</comment>
<evidence type="ECO:0000313" key="2">
    <source>
        <dbReference type="Proteomes" id="UP000617340"/>
    </source>
</evidence>
<accession>A0A834KH66</accession>
<dbReference type="AlphaFoldDB" id="A0A834KH66"/>
<proteinExistence type="predicted"/>
<dbReference type="EMBL" id="JACSDZ010000004">
    <property type="protein sequence ID" value="KAF7405791.1"/>
    <property type="molecule type" value="Genomic_DNA"/>
</dbReference>
<name>A0A834KH66_VESGE</name>
<gene>
    <name evidence="1" type="ORF">HZH68_005160</name>
</gene>
<organism evidence="1 2">
    <name type="scientific">Vespula germanica</name>
    <name type="common">German yellow jacket</name>
    <name type="synonym">Paravespula germanica</name>
    <dbReference type="NCBI Taxonomy" id="30212"/>
    <lineage>
        <taxon>Eukaryota</taxon>
        <taxon>Metazoa</taxon>
        <taxon>Ecdysozoa</taxon>
        <taxon>Arthropoda</taxon>
        <taxon>Hexapoda</taxon>
        <taxon>Insecta</taxon>
        <taxon>Pterygota</taxon>
        <taxon>Neoptera</taxon>
        <taxon>Endopterygota</taxon>
        <taxon>Hymenoptera</taxon>
        <taxon>Apocrita</taxon>
        <taxon>Aculeata</taxon>
        <taxon>Vespoidea</taxon>
        <taxon>Vespidae</taxon>
        <taxon>Vespinae</taxon>
        <taxon>Vespula</taxon>
    </lineage>
</organism>
<protein>
    <submittedName>
        <fullName evidence="1">Uncharacterized protein</fullName>
    </submittedName>
</protein>
<sequence>MGFEEKAKLPRAVRRFGIVVTRSLQALNFVLSFQRDVNAPAVASKKGDDGSVILGSESNTRRTKSLGTLPTNTSYSFVG</sequence>
<evidence type="ECO:0000313" key="1">
    <source>
        <dbReference type="EMBL" id="KAF7405791.1"/>
    </source>
</evidence>
<keyword evidence="2" id="KW-1185">Reference proteome</keyword>
<reference evidence="1" key="1">
    <citation type="journal article" date="2020" name="G3 (Bethesda)">
        <title>High-Quality Assemblies for Three Invasive Social Wasps from the &lt;i&gt;Vespula&lt;/i&gt; Genus.</title>
        <authorList>
            <person name="Harrop T.W.R."/>
            <person name="Guhlin J."/>
            <person name="McLaughlin G.M."/>
            <person name="Permina E."/>
            <person name="Stockwell P."/>
            <person name="Gilligan J."/>
            <person name="Le Lec M.F."/>
            <person name="Gruber M.A.M."/>
            <person name="Quinn O."/>
            <person name="Lovegrove M."/>
            <person name="Duncan E.J."/>
            <person name="Remnant E.J."/>
            <person name="Van Eeckhoven J."/>
            <person name="Graham B."/>
            <person name="Knapp R.A."/>
            <person name="Langford K.W."/>
            <person name="Kronenberg Z."/>
            <person name="Press M.O."/>
            <person name="Eacker S.M."/>
            <person name="Wilson-Rankin E.E."/>
            <person name="Purcell J."/>
            <person name="Lester P.J."/>
            <person name="Dearden P.K."/>
        </authorList>
    </citation>
    <scope>NUCLEOTIDE SEQUENCE</scope>
    <source>
        <strain evidence="1">Linc-1</strain>
    </source>
</reference>